<name>A0ABS3T0H5_9FLAO</name>
<evidence type="ECO:0000313" key="1">
    <source>
        <dbReference type="EMBL" id="MBO3116242.1"/>
    </source>
</evidence>
<dbReference type="RefSeq" id="WP_208153179.1">
    <property type="nucleotide sequence ID" value="NZ_JAGEVF010000003.1"/>
</dbReference>
<proteinExistence type="predicted"/>
<organism evidence="1 2">
    <name type="scientific">Winogradskyella pelagia</name>
    <dbReference type="NCBI Taxonomy" id="2819984"/>
    <lineage>
        <taxon>Bacteria</taxon>
        <taxon>Pseudomonadati</taxon>
        <taxon>Bacteroidota</taxon>
        <taxon>Flavobacteriia</taxon>
        <taxon>Flavobacteriales</taxon>
        <taxon>Flavobacteriaceae</taxon>
        <taxon>Winogradskyella</taxon>
    </lineage>
</organism>
<evidence type="ECO:0000313" key="2">
    <source>
        <dbReference type="Proteomes" id="UP000676776"/>
    </source>
</evidence>
<sequence length="243" mass="27252">MKTNILKVMSLLILLSYFGCKDCEDIETQLNSKTVELRQAKDSIISLAATLEQCQIIASKEYGTILLNPYKPIQKLIEMTDAEKKTYGKSHFKIESIDFNMFNTEKGEIHLKFPVYNPSGTSMEIMDIINASSEDLNAIVVLVDGFDGEKNRASDATHFIEAKAQIKRIKGLSKAMLADHEQLKVYILHDTAFYSDKLIDGFRACVKSDGAEYEANICRLPPPVLILDINRPREQEGDIIVGG</sequence>
<comment type="caution">
    <text evidence="1">The sequence shown here is derived from an EMBL/GenBank/DDBJ whole genome shotgun (WGS) entry which is preliminary data.</text>
</comment>
<dbReference type="EMBL" id="JAGEVF010000003">
    <property type="protein sequence ID" value="MBO3116242.1"/>
    <property type="molecule type" value="Genomic_DNA"/>
</dbReference>
<dbReference type="Proteomes" id="UP000676776">
    <property type="component" value="Unassembled WGS sequence"/>
</dbReference>
<keyword evidence="2" id="KW-1185">Reference proteome</keyword>
<gene>
    <name evidence="1" type="ORF">J4050_05750</name>
</gene>
<protein>
    <submittedName>
        <fullName evidence="1">Uncharacterized protein</fullName>
    </submittedName>
</protein>
<reference evidence="1 2" key="1">
    <citation type="submission" date="2021-03" db="EMBL/GenBank/DDBJ databases">
        <title>Winogradskyella sp. nov., isolated from costal sediment.</title>
        <authorList>
            <person name="Gao C."/>
        </authorList>
    </citation>
    <scope>NUCLEOTIDE SEQUENCE [LARGE SCALE GENOMIC DNA]</scope>
    <source>
        <strain evidence="1 2">DF17</strain>
    </source>
</reference>
<accession>A0ABS3T0H5</accession>